<accession>A0AC60QDE2</accession>
<gene>
    <name evidence="1" type="ORF">HPB47_021520</name>
</gene>
<evidence type="ECO:0000313" key="1">
    <source>
        <dbReference type="EMBL" id="KAG0431715.1"/>
    </source>
</evidence>
<dbReference type="EMBL" id="JABSTQ010009203">
    <property type="protein sequence ID" value="KAG0431715.1"/>
    <property type="molecule type" value="Genomic_DNA"/>
</dbReference>
<proteinExistence type="predicted"/>
<comment type="caution">
    <text evidence="1">The sequence shown here is derived from an EMBL/GenBank/DDBJ whole genome shotgun (WGS) entry which is preliminary data.</text>
</comment>
<dbReference type="Proteomes" id="UP000805193">
    <property type="component" value="Unassembled WGS sequence"/>
</dbReference>
<feature type="non-terminal residue" evidence="1">
    <location>
        <position position="1"/>
    </location>
</feature>
<organism evidence="1 2">
    <name type="scientific">Ixodes persulcatus</name>
    <name type="common">Taiga tick</name>
    <dbReference type="NCBI Taxonomy" id="34615"/>
    <lineage>
        <taxon>Eukaryota</taxon>
        <taxon>Metazoa</taxon>
        <taxon>Ecdysozoa</taxon>
        <taxon>Arthropoda</taxon>
        <taxon>Chelicerata</taxon>
        <taxon>Arachnida</taxon>
        <taxon>Acari</taxon>
        <taxon>Parasitiformes</taxon>
        <taxon>Ixodida</taxon>
        <taxon>Ixodoidea</taxon>
        <taxon>Ixodidae</taxon>
        <taxon>Ixodinae</taxon>
        <taxon>Ixodes</taxon>
    </lineage>
</organism>
<feature type="non-terminal residue" evidence="1">
    <location>
        <position position="126"/>
    </location>
</feature>
<keyword evidence="2" id="KW-1185">Reference proteome</keyword>
<name>A0AC60QDE2_IXOPE</name>
<evidence type="ECO:0000313" key="2">
    <source>
        <dbReference type="Proteomes" id="UP000805193"/>
    </source>
</evidence>
<sequence>PLVRVRWQWSQSVSHAPATDCSQQRCERGPLENDGTPAFFGRREEMNDAAAQQRFLCSWRADEELAIITSPLGAPPRDPLRRHRSGRQESRALECRPGVEDGRGGHAFGRCTLGTDACSLRCRRRT</sequence>
<protein>
    <submittedName>
        <fullName evidence="1">Uncharacterized protein</fullName>
    </submittedName>
</protein>
<reference evidence="1 2" key="1">
    <citation type="journal article" date="2020" name="Cell">
        <title>Large-Scale Comparative Analyses of Tick Genomes Elucidate Their Genetic Diversity and Vector Capacities.</title>
        <authorList>
            <consortium name="Tick Genome and Microbiome Consortium (TIGMIC)"/>
            <person name="Jia N."/>
            <person name="Wang J."/>
            <person name="Shi W."/>
            <person name="Du L."/>
            <person name="Sun Y."/>
            <person name="Zhan W."/>
            <person name="Jiang J.F."/>
            <person name="Wang Q."/>
            <person name="Zhang B."/>
            <person name="Ji P."/>
            <person name="Bell-Sakyi L."/>
            <person name="Cui X.M."/>
            <person name="Yuan T.T."/>
            <person name="Jiang B.G."/>
            <person name="Yang W.F."/>
            <person name="Lam T.T."/>
            <person name="Chang Q.C."/>
            <person name="Ding S.J."/>
            <person name="Wang X.J."/>
            <person name="Zhu J.G."/>
            <person name="Ruan X.D."/>
            <person name="Zhao L."/>
            <person name="Wei J.T."/>
            <person name="Ye R.Z."/>
            <person name="Que T.C."/>
            <person name="Du C.H."/>
            <person name="Zhou Y.H."/>
            <person name="Cheng J.X."/>
            <person name="Dai P.F."/>
            <person name="Guo W.B."/>
            <person name="Han X.H."/>
            <person name="Huang E.J."/>
            <person name="Li L.F."/>
            <person name="Wei W."/>
            <person name="Gao Y.C."/>
            <person name="Liu J.Z."/>
            <person name="Shao H.Z."/>
            <person name="Wang X."/>
            <person name="Wang C.C."/>
            <person name="Yang T.C."/>
            <person name="Huo Q.B."/>
            <person name="Li W."/>
            <person name="Chen H.Y."/>
            <person name="Chen S.E."/>
            <person name="Zhou L.G."/>
            <person name="Ni X.B."/>
            <person name="Tian J.H."/>
            <person name="Sheng Y."/>
            <person name="Liu T."/>
            <person name="Pan Y.S."/>
            <person name="Xia L.Y."/>
            <person name="Li J."/>
            <person name="Zhao F."/>
            <person name="Cao W.C."/>
        </authorList>
    </citation>
    <scope>NUCLEOTIDE SEQUENCE [LARGE SCALE GENOMIC DNA]</scope>
    <source>
        <tissue evidence="1">Larvae</tissue>
    </source>
</reference>